<accession>G3ABF3</accession>
<reference evidence="1" key="1">
    <citation type="journal article" date="2011" name="PLoS ONE">
        <title>Ralstonia syzygii, the Blood Disease Bacterium and some Asian R. solanacearum strains form a single genomic species despite divergent lifestyles.</title>
        <authorList>
            <person name="Remenant B."/>
            <person name="de Cambiaire J.C."/>
            <person name="Cellier G."/>
            <person name="Jacobs J.M."/>
            <person name="Mangenot S."/>
            <person name="Barbe V."/>
            <person name="Lajus A."/>
            <person name="Vallenet D."/>
            <person name="Medigue C."/>
            <person name="Fegan M."/>
            <person name="Allen C."/>
            <person name="Prior P."/>
        </authorList>
    </citation>
    <scope>NUCLEOTIDE SEQUENCE</scope>
    <source>
        <strain evidence="1">R24</strain>
    </source>
</reference>
<protein>
    <submittedName>
        <fullName evidence="1">Uncharacterized protein</fullName>
    </submittedName>
</protein>
<sequence length="21" mass="2730">MRCLQNRFQLTIFDTHFFLWI</sequence>
<evidence type="ECO:0000313" key="1">
    <source>
        <dbReference type="EMBL" id="CCA86846.1"/>
    </source>
</evidence>
<reference evidence="1" key="2">
    <citation type="submission" date="2011-04" db="EMBL/GenBank/DDBJ databases">
        <authorList>
            <person name="Genoscope - CEA"/>
        </authorList>
    </citation>
    <scope>NUCLEOTIDE SEQUENCE</scope>
    <source>
        <strain evidence="1">R24</strain>
    </source>
</reference>
<dbReference type="EMBL" id="FR854092">
    <property type="protein sequence ID" value="CCA86846.1"/>
    <property type="molecule type" value="Genomic_DNA"/>
</dbReference>
<proteinExistence type="predicted"/>
<organism evidence="1">
    <name type="scientific">Ralstonia syzygii R24</name>
    <dbReference type="NCBI Taxonomy" id="907261"/>
    <lineage>
        <taxon>Bacteria</taxon>
        <taxon>Pseudomonadati</taxon>
        <taxon>Pseudomonadota</taxon>
        <taxon>Betaproteobacteria</taxon>
        <taxon>Burkholderiales</taxon>
        <taxon>Burkholderiaceae</taxon>
        <taxon>Ralstonia</taxon>
        <taxon>Ralstonia solanacearum species complex</taxon>
    </lineage>
</organism>
<gene>
    <name evidence="1" type="ORF">RALSY_mp30158</name>
</gene>
<name>G3ABF3_9RALS</name>
<dbReference type="AlphaFoldDB" id="G3ABF3"/>